<protein>
    <submittedName>
        <fullName evidence="2">Uncharacterized protein</fullName>
    </submittedName>
</protein>
<reference evidence="2" key="2">
    <citation type="submission" date="2023-06" db="EMBL/GenBank/DDBJ databases">
        <authorList>
            <consortium name="Lawrence Berkeley National Laboratory"/>
            <person name="Haridas S."/>
            <person name="Hensen N."/>
            <person name="Bonometti L."/>
            <person name="Westerberg I."/>
            <person name="Brannstrom I.O."/>
            <person name="Guillou S."/>
            <person name="Cros-Aarteil S."/>
            <person name="Calhoun S."/>
            <person name="Kuo A."/>
            <person name="Mondo S."/>
            <person name="Pangilinan J."/>
            <person name="Riley R."/>
            <person name="Labutti K."/>
            <person name="Andreopoulos B."/>
            <person name="Lipzen A."/>
            <person name="Chen C."/>
            <person name="Yanf M."/>
            <person name="Daum C."/>
            <person name="Ng V."/>
            <person name="Clum A."/>
            <person name="Steindorff A."/>
            <person name="Ohm R."/>
            <person name="Martin F."/>
            <person name="Silar P."/>
            <person name="Natvig D."/>
            <person name="Lalanne C."/>
            <person name="Gautier V."/>
            <person name="Ament-Velasquez S.L."/>
            <person name="Kruys A."/>
            <person name="Hutchinson M.I."/>
            <person name="Powell A.J."/>
            <person name="Barry K."/>
            <person name="Miller A.N."/>
            <person name="Grigoriev I.V."/>
            <person name="Debuchy R."/>
            <person name="Gladieux P."/>
            <person name="Thoren M.H."/>
            <person name="Johannesson H."/>
        </authorList>
    </citation>
    <scope>NUCLEOTIDE SEQUENCE</scope>
    <source>
        <strain evidence="2">CBS 955.72</strain>
    </source>
</reference>
<reference evidence="2" key="1">
    <citation type="journal article" date="2023" name="Mol. Phylogenet. Evol.">
        <title>Genome-scale phylogeny and comparative genomics of the fungal order Sordariales.</title>
        <authorList>
            <person name="Hensen N."/>
            <person name="Bonometti L."/>
            <person name="Westerberg I."/>
            <person name="Brannstrom I.O."/>
            <person name="Guillou S."/>
            <person name="Cros-Aarteil S."/>
            <person name="Calhoun S."/>
            <person name="Haridas S."/>
            <person name="Kuo A."/>
            <person name="Mondo S."/>
            <person name="Pangilinan J."/>
            <person name="Riley R."/>
            <person name="LaButti K."/>
            <person name="Andreopoulos B."/>
            <person name="Lipzen A."/>
            <person name="Chen C."/>
            <person name="Yan M."/>
            <person name="Daum C."/>
            <person name="Ng V."/>
            <person name="Clum A."/>
            <person name="Steindorff A."/>
            <person name="Ohm R.A."/>
            <person name="Martin F."/>
            <person name="Silar P."/>
            <person name="Natvig D.O."/>
            <person name="Lalanne C."/>
            <person name="Gautier V."/>
            <person name="Ament-Velasquez S.L."/>
            <person name="Kruys A."/>
            <person name="Hutchinson M.I."/>
            <person name="Powell A.J."/>
            <person name="Barry K."/>
            <person name="Miller A.N."/>
            <person name="Grigoriev I.V."/>
            <person name="Debuchy R."/>
            <person name="Gladieux P."/>
            <person name="Hiltunen Thoren M."/>
            <person name="Johannesson H."/>
        </authorList>
    </citation>
    <scope>NUCLEOTIDE SEQUENCE</scope>
    <source>
        <strain evidence="2">CBS 955.72</strain>
    </source>
</reference>
<feature type="transmembrane region" description="Helical" evidence="1">
    <location>
        <begin position="6"/>
        <end position="25"/>
    </location>
</feature>
<keyword evidence="1" id="KW-0812">Transmembrane</keyword>
<keyword evidence="1" id="KW-0472">Membrane</keyword>
<dbReference type="Proteomes" id="UP001275084">
    <property type="component" value="Unassembled WGS sequence"/>
</dbReference>
<keyword evidence="3" id="KW-1185">Reference proteome</keyword>
<evidence type="ECO:0000313" key="3">
    <source>
        <dbReference type="Proteomes" id="UP001275084"/>
    </source>
</evidence>
<gene>
    <name evidence="2" type="ORF">B0T25DRAFT_544131</name>
</gene>
<proteinExistence type="predicted"/>
<dbReference type="AlphaFoldDB" id="A0AAJ0HIE7"/>
<sequence length="76" mass="8701">MRVHTYAVIGLLCLMYTFTSCYMTIPSRENGRCEELFNIKTLDTDLGLYCTAGYVGNCEALRLTRVIIQQFLCSYV</sequence>
<keyword evidence="1" id="KW-1133">Transmembrane helix</keyword>
<accession>A0AAJ0HIE7</accession>
<dbReference type="EMBL" id="JAUIQD010000004">
    <property type="protein sequence ID" value="KAK3353278.1"/>
    <property type="molecule type" value="Genomic_DNA"/>
</dbReference>
<dbReference type="PROSITE" id="PS51257">
    <property type="entry name" value="PROKAR_LIPOPROTEIN"/>
    <property type="match status" value="1"/>
</dbReference>
<organism evidence="2 3">
    <name type="scientific">Lasiosphaeria hispida</name>
    <dbReference type="NCBI Taxonomy" id="260671"/>
    <lineage>
        <taxon>Eukaryota</taxon>
        <taxon>Fungi</taxon>
        <taxon>Dikarya</taxon>
        <taxon>Ascomycota</taxon>
        <taxon>Pezizomycotina</taxon>
        <taxon>Sordariomycetes</taxon>
        <taxon>Sordariomycetidae</taxon>
        <taxon>Sordariales</taxon>
        <taxon>Lasiosphaeriaceae</taxon>
        <taxon>Lasiosphaeria</taxon>
    </lineage>
</organism>
<evidence type="ECO:0000313" key="2">
    <source>
        <dbReference type="EMBL" id="KAK3353278.1"/>
    </source>
</evidence>
<name>A0AAJ0HIE7_9PEZI</name>
<evidence type="ECO:0000256" key="1">
    <source>
        <dbReference type="SAM" id="Phobius"/>
    </source>
</evidence>
<comment type="caution">
    <text evidence="2">The sequence shown here is derived from an EMBL/GenBank/DDBJ whole genome shotgun (WGS) entry which is preliminary data.</text>
</comment>